<accession>A0A382DEC4</accession>
<evidence type="ECO:0000259" key="2">
    <source>
        <dbReference type="Pfam" id="PF15902"/>
    </source>
</evidence>
<dbReference type="InterPro" id="IPR036278">
    <property type="entry name" value="Sialidase_sf"/>
</dbReference>
<proteinExistence type="predicted"/>
<dbReference type="AlphaFoldDB" id="A0A382DEC4"/>
<evidence type="ECO:0000313" key="3">
    <source>
        <dbReference type="EMBL" id="SVB36031.1"/>
    </source>
</evidence>
<feature type="non-terminal residue" evidence="3">
    <location>
        <position position="535"/>
    </location>
</feature>
<dbReference type="InterPro" id="IPR052025">
    <property type="entry name" value="Xyloglucanase_GH74"/>
</dbReference>
<keyword evidence="1" id="KW-0677">Repeat</keyword>
<reference evidence="3" key="1">
    <citation type="submission" date="2018-05" db="EMBL/GenBank/DDBJ databases">
        <authorList>
            <person name="Lanie J.A."/>
            <person name="Ng W.-L."/>
            <person name="Kazmierczak K.M."/>
            <person name="Andrzejewski T.M."/>
            <person name="Davidsen T.M."/>
            <person name="Wayne K.J."/>
            <person name="Tettelin H."/>
            <person name="Glass J.I."/>
            <person name="Rusch D."/>
            <person name="Podicherti R."/>
            <person name="Tsui H.-C.T."/>
            <person name="Winkler M.E."/>
        </authorList>
    </citation>
    <scope>NUCLEOTIDE SEQUENCE</scope>
</reference>
<dbReference type="CDD" id="cd15482">
    <property type="entry name" value="Sialidase_non-viral"/>
    <property type="match status" value="1"/>
</dbReference>
<dbReference type="SUPFAM" id="SSF50939">
    <property type="entry name" value="Sialidases"/>
    <property type="match status" value="1"/>
</dbReference>
<protein>
    <recommendedName>
        <fullName evidence="2">Sortilin N-terminal domain-containing protein</fullName>
    </recommendedName>
</protein>
<dbReference type="Gene3D" id="2.130.10.10">
    <property type="entry name" value="YVTN repeat-like/Quinoprotein amine dehydrogenase"/>
    <property type="match status" value="4"/>
</dbReference>
<dbReference type="InterPro" id="IPR031778">
    <property type="entry name" value="Sortilin_N"/>
</dbReference>
<dbReference type="Pfam" id="PF15902">
    <property type="entry name" value="Sortilin-Vps10"/>
    <property type="match status" value="1"/>
</dbReference>
<dbReference type="GO" id="GO:0010411">
    <property type="term" value="P:xyloglucan metabolic process"/>
    <property type="evidence" value="ECO:0007669"/>
    <property type="project" value="TreeGrafter"/>
</dbReference>
<dbReference type="PANTHER" id="PTHR43739">
    <property type="entry name" value="XYLOGLUCANASE (EUROFUNG)"/>
    <property type="match status" value="1"/>
</dbReference>
<dbReference type="EMBL" id="UINC01038677">
    <property type="protein sequence ID" value="SVB36031.1"/>
    <property type="molecule type" value="Genomic_DNA"/>
</dbReference>
<gene>
    <name evidence="3" type="ORF">METZ01_LOCUS188885</name>
</gene>
<dbReference type="PANTHER" id="PTHR43739:SF5">
    <property type="entry name" value="EXO-ALPHA-SIALIDASE"/>
    <property type="match status" value="1"/>
</dbReference>
<name>A0A382DEC4_9ZZZZ</name>
<feature type="domain" description="Sortilin N-terminal" evidence="2">
    <location>
        <begin position="63"/>
        <end position="210"/>
    </location>
</feature>
<evidence type="ECO:0000256" key="1">
    <source>
        <dbReference type="ARBA" id="ARBA00022737"/>
    </source>
</evidence>
<dbReference type="InterPro" id="IPR015943">
    <property type="entry name" value="WD40/YVTN_repeat-like_dom_sf"/>
</dbReference>
<organism evidence="3">
    <name type="scientific">marine metagenome</name>
    <dbReference type="NCBI Taxonomy" id="408172"/>
    <lineage>
        <taxon>unclassified sequences</taxon>
        <taxon>metagenomes</taxon>
        <taxon>ecological metagenomes</taxon>
    </lineage>
</organism>
<sequence>MKKISITISMIMSLMGQSITPEDLDQLKFRNIGPAVAGGRIHDVEVVPGNPEIMFIASASGGIWKSSSKGTLWKPVFDDQKVSTFGDIAISQSNPNIIYAGTGEQQNRQSSSWGNGIYKSSDQGETWSSIGLESTFHIARVIIHPNNSNIVYVAALGNLWKASNERGVYKSSNGGRSWKKILYIDDETGAIDLAIDKNDPNTLYAATYQRMRKAWGFNGGGPGSDIYKTVDGGSSWDQLSSGLPPGDKGRIGLATSKTRSNIIYATVEHADSSGFYRSGNGGRTWKKMNKLNPRPMYYSHIFVDPNNDDIVYLLATNFYRTENQGKTFYEMPTRPTYDVGVHSDHHSLWIDSNNSKHFYLAGDAGLHETWDYGKSYNRLNNIPIGQFYGIGVDMDIPYNIYGGMQDNHSWVGPSATRHWLGILSDDWRQIGFGDGMYQQPAPNSSILYNATQNGNIVRVDRKTGNIQGIKPFSNDPKDKNRYDWVTPIMISKQSPNRVYLGGNRLFISNNGGVSWDRTKDLTKATNRDSLSIMGI</sequence>